<feature type="region of interest" description="Disordered" evidence="2">
    <location>
        <begin position="171"/>
        <end position="195"/>
    </location>
</feature>
<evidence type="ECO:0000313" key="3">
    <source>
        <dbReference type="EMBL" id="CAK0798674.1"/>
    </source>
</evidence>
<comment type="caution">
    <text evidence="3">The sequence shown here is derived from an EMBL/GenBank/DDBJ whole genome shotgun (WGS) entry which is preliminary data.</text>
</comment>
<gene>
    <name evidence="3" type="ORF">PCOR1329_LOCUS7359</name>
</gene>
<organism evidence="3 4">
    <name type="scientific">Prorocentrum cordatum</name>
    <dbReference type="NCBI Taxonomy" id="2364126"/>
    <lineage>
        <taxon>Eukaryota</taxon>
        <taxon>Sar</taxon>
        <taxon>Alveolata</taxon>
        <taxon>Dinophyceae</taxon>
        <taxon>Prorocentrales</taxon>
        <taxon>Prorocentraceae</taxon>
        <taxon>Prorocentrum</taxon>
    </lineage>
</organism>
<sequence>MTAKQQDHKEKSHPDVQLLCDIWRLLANCGSKAHEKNMGDKLEANALMGPFPDKLAKQQIQDQQDVSDKLARQQKNIKEVQESRQEVLDVHFHGPDAKLQHIENGMISTQGVEAALEKPTEKLEVMRAETVRLASHVVEQQVLTHNQSELVSAIVDANGLKVQRSESDQWISEVASNEDEESSECDSTFQAQLEQ</sequence>
<dbReference type="Proteomes" id="UP001189429">
    <property type="component" value="Unassembled WGS sequence"/>
</dbReference>
<keyword evidence="4" id="KW-1185">Reference proteome</keyword>
<evidence type="ECO:0000313" key="4">
    <source>
        <dbReference type="Proteomes" id="UP001189429"/>
    </source>
</evidence>
<reference evidence="3" key="1">
    <citation type="submission" date="2023-10" db="EMBL/GenBank/DDBJ databases">
        <authorList>
            <person name="Chen Y."/>
            <person name="Shah S."/>
            <person name="Dougan E. K."/>
            <person name="Thang M."/>
            <person name="Chan C."/>
        </authorList>
    </citation>
    <scope>NUCLEOTIDE SEQUENCE [LARGE SCALE GENOMIC DNA]</scope>
</reference>
<feature type="coiled-coil region" evidence="1">
    <location>
        <begin position="63"/>
        <end position="90"/>
    </location>
</feature>
<accession>A0ABN9Q5Y4</accession>
<keyword evidence="1" id="KW-0175">Coiled coil</keyword>
<evidence type="ECO:0000256" key="1">
    <source>
        <dbReference type="SAM" id="Coils"/>
    </source>
</evidence>
<protein>
    <submittedName>
        <fullName evidence="3">Uncharacterized protein</fullName>
    </submittedName>
</protein>
<name>A0ABN9Q5Y4_9DINO</name>
<dbReference type="EMBL" id="CAUYUJ010001995">
    <property type="protein sequence ID" value="CAK0798674.1"/>
    <property type="molecule type" value="Genomic_DNA"/>
</dbReference>
<evidence type="ECO:0000256" key="2">
    <source>
        <dbReference type="SAM" id="MobiDB-lite"/>
    </source>
</evidence>
<feature type="non-terminal residue" evidence="3">
    <location>
        <position position="195"/>
    </location>
</feature>
<proteinExistence type="predicted"/>